<feature type="domain" description="Histidine kinase" evidence="14">
    <location>
        <begin position="227"/>
        <end position="420"/>
    </location>
</feature>
<keyword evidence="13" id="KW-0472">Membrane</keyword>
<evidence type="ECO:0000256" key="10">
    <source>
        <dbReference type="ARBA" id="ARBA00022840"/>
    </source>
</evidence>
<dbReference type="Pfam" id="PF02518">
    <property type="entry name" value="HATPase_c"/>
    <property type="match status" value="1"/>
</dbReference>
<evidence type="ECO:0000256" key="4">
    <source>
        <dbReference type="ARBA" id="ARBA00022475"/>
    </source>
</evidence>
<accession>A0ABS1VWK6</accession>
<dbReference type="SUPFAM" id="SSF158472">
    <property type="entry name" value="HAMP domain-like"/>
    <property type="match status" value="1"/>
</dbReference>
<dbReference type="RefSeq" id="WP_202995522.1">
    <property type="nucleotide sequence ID" value="NZ_JAENHO010000009.1"/>
</dbReference>
<keyword evidence="17" id="KW-1185">Reference proteome</keyword>
<feature type="domain" description="HAMP" evidence="15">
    <location>
        <begin position="167"/>
        <end position="219"/>
    </location>
</feature>
<dbReference type="SMART" id="SM00304">
    <property type="entry name" value="HAMP"/>
    <property type="match status" value="1"/>
</dbReference>
<evidence type="ECO:0000256" key="6">
    <source>
        <dbReference type="ARBA" id="ARBA00022679"/>
    </source>
</evidence>
<evidence type="ECO:0000259" key="14">
    <source>
        <dbReference type="PROSITE" id="PS50109"/>
    </source>
</evidence>
<dbReference type="EC" id="2.7.13.3" evidence="3"/>
<keyword evidence="11 13" id="KW-1133">Transmembrane helix</keyword>
<evidence type="ECO:0000256" key="5">
    <source>
        <dbReference type="ARBA" id="ARBA00022553"/>
    </source>
</evidence>
<dbReference type="SUPFAM" id="SSF47384">
    <property type="entry name" value="Homodimeric domain of signal transducing histidine kinase"/>
    <property type="match status" value="1"/>
</dbReference>
<evidence type="ECO:0000256" key="2">
    <source>
        <dbReference type="ARBA" id="ARBA00004651"/>
    </source>
</evidence>
<keyword evidence="8" id="KW-0547">Nucleotide-binding</keyword>
<feature type="transmembrane region" description="Helical" evidence="13">
    <location>
        <begin position="7"/>
        <end position="28"/>
    </location>
</feature>
<dbReference type="CDD" id="cd16936">
    <property type="entry name" value="HATPase_RsbW-like"/>
    <property type="match status" value="1"/>
</dbReference>
<dbReference type="Gene3D" id="1.10.287.130">
    <property type="match status" value="1"/>
</dbReference>
<dbReference type="Proteomes" id="UP000598996">
    <property type="component" value="Unassembled WGS sequence"/>
</dbReference>
<evidence type="ECO:0000313" key="16">
    <source>
        <dbReference type="EMBL" id="MBL7258872.1"/>
    </source>
</evidence>
<evidence type="ECO:0000256" key="12">
    <source>
        <dbReference type="ARBA" id="ARBA00023012"/>
    </source>
</evidence>
<dbReference type="InterPro" id="IPR003661">
    <property type="entry name" value="HisK_dim/P_dom"/>
</dbReference>
<name>A0ABS1VWK6_9ACTN</name>
<comment type="catalytic activity">
    <reaction evidence="1">
        <text>ATP + protein L-histidine = ADP + protein N-phospho-L-histidine.</text>
        <dbReference type="EC" id="2.7.13.3"/>
    </reaction>
</comment>
<dbReference type="SUPFAM" id="SSF55874">
    <property type="entry name" value="ATPase domain of HSP90 chaperone/DNA topoisomerase II/histidine kinase"/>
    <property type="match status" value="1"/>
</dbReference>
<dbReference type="CDD" id="cd00082">
    <property type="entry name" value="HisKA"/>
    <property type="match status" value="1"/>
</dbReference>
<protein>
    <recommendedName>
        <fullName evidence="3">histidine kinase</fullName>
        <ecNumber evidence="3">2.7.13.3</ecNumber>
    </recommendedName>
</protein>
<reference evidence="16 17" key="1">
    <citation type="submission" date="2021-01" db="EMBL/GenBank/DDBJ databases">
        <title>Actinoplanes sp. nov. LDG1-01 isolated from lichen.</title>
        <authorList>
            <person name="Saeng-In P."/>
            <person name="Phongsopitanun W."/>
            <person name="Kanchanasin P."/>
            <person name="Yuki M."/>
            <person name="Kudo T."/>
            <person name="Ohkuma M."/>
            <person name="Tanasupawat S."/>
        </authorList>
    </citation>
    <scope>NUCLEOTIDE SEQUENCE [LARGE SCALE GENOMIC DNA]</scope>
    <source>
        <strain evidence="16 17">LDG1-01</strain>
    </source>
</reference>
<evidence type="ECO:0000256" key="13">
    <source>
        <dbReference type="SAM" id="Phobius"/>
    </source>
</evidence>
<dbReference type="CDD" id="cd06225">
    <property type="entry name" value="HAMP"/>
    <property type="match status" value="1"/>
</dbReference>
<dbReference type="InterPro" id="IPR036097">
    <property type="entry name" value="HisK_dim/P_sf"/>
</dbReference>
<evidence type="ECO:0000256" key="1">
    <source>
        <dbReference type="ARBA" id="ARBA00000085"/>
    </source>
</evidence>
<dbReference type="InterPro" id="IPR050980">
    <property type="entry name" value="2C_sensor_his_kinase"/>
</dbReference>
<gene>
    <name evidence="16" type="ORF">JKJ07_31630</name>
</gene>
<sequence length="420" mass="43989">MRGQLRLLVLATTSLMMIAFLVPLAFLVRQVAQDRATVRATADVQSIITDVGRAGPDELRLTVEQLATTSGRPITVYLSDGTVLGTAQAATPAVELARLGSRSLTVEDGGAREIVVSVQGRDGTAVIRTVVSAAEGSMGVTRSWVVLFGLGALLVALGMLVADRLARTITRPITDLSDVSHRLANAELTARAAPEGPAEVREVAGALNHLAGRIQELLRAEREQVADLSHRLRTPLTALRLEAEGLRDPDESARLSAAADALERAVSGLIQQARRRTDPESAEPARCDAAQVVADRAAFWAVLAEDTGREMSVDLVAGPQPVAVSADELAAAVDALLGNVFAHTPDETPFSVRLSAVPAGVELTIADRGPGMPAGLARRGVSGGDSTGLGLDIARRAARGQFEIRGDEGGTVVTMVLTRP</sequence>
<dbReference type="PANTHER" id="PTHR44936:SF9">
    <property type="entry name" value="SENSOR PROTEIN CREC"/>
    <property type="match status" value="1"/>
</dbReference>
<evidence type="ECO:0000313" key="17">
    <source>
        <dbReference type="Proteomes" id="UP000598996"/>
    </source>
</evidence>
<dbReference type="SMART" id="SM00388">
    <property type="entry name" value="HisKA"/>
    <property type="match status" value="1"/>
</dbReference>
<keyword evidence="4" id="KW-1003">Cell membrane</keyword>
<evidence type="ECO:0000259" key="15">
    <source>
        <dbReference type="PROSITE" id="PS50885"/>
    </source>
</evidence>
<dbReference type="EMBL" id="JAENHO010000009">
    <property type="protein sequence ID" value="MBL7258872.1"/>
    <property type="molecule type" value="Genomic_DNA"/>
</dbReference>
<evidence type="ECO:0000256" key="11">
    <source>
        <dbReference type="ARBA" id="ARBA00022989"/>
    </source>
</evidence>
<organism evidence="16 17">
    <name type="scientific">Paractinoplanes lichenicola</name>
    <dbReference type="NCBI Taxonomy" id="2802976"/>
    <lineage>
        <taxon>Bacteria</taxon>
        <taxon>Bacillati</taxon>
        <taxon>Actinomycetota</taxon>
        <taxon>Actinomycetes</taxon>
        <taxon>Micromonosporales</taxon>
        <taxon>Micromonosporaceae</taxon>
        <taxon>Paractinoplanes</taxon>
    </lineage>
</organism>
<evidence type="ECO:0000256" key="7">
    <source>
        <dbReference type="ARBA" id="ARBA00022692"/>
    </source>
</evidence>
<dbReference type="PROSITE" id="PS50885">
    <property type="entry name" value="HAMP"/>
    <property type="match status" value="1"/>
</dbReference>
<comment type="caution">
    <text evidence="16">The sequence shown here is derived from an EMBL/GenBank/DDBJ whole genome shotgun (WGS) entry which is preliminary data.</text>
</comment>
<keyword evidence="12" id="KW-0902">Two-component regulatory system</keyword>
<dbReference type="Pfam" id="PF00512">
    <property type="entry name" value="HisKA"/>
    <property type="match status" value="1"/>
</dbReference>
<evidence type="ECO:0000256" key="3">
    <source>
        <dbReference type="ARBA" id="ARBA00012438"/>
    </source>
</evidence>
<dbReference type="InterPro" id="IPR003594">
    <property type="entry name" value="HATPase_dom"/>
</dbReference>
<dbReference type="Gene3D" id="3.30.565.10">
    <property type="entry name" value="Histidine kinase-like ATPase, C-terminal domain"/>
    <property type="match status" value="1"/>
</dbReference>
<feature type="transmembrane region" description="Helical" evidence="13">
    <location>
        <begin position="144"/>
        <end position="162"/>
    </location>
</feature>
<dbReference type="InterPro" id="IPR005467">
    <property type="entry name" value="His_kinase_dom"/>
</dbReference>
<keyword evidence="7 13" id="KW-0812">Transmembrane</keyword>
<dbReference type="Gene3D" id="1.10.8.500">
    <property type="entry name" value="HAMP domain in histidine kinase"/>
    <property type="match status" value="1"/>
</dbReference>
<keyword evidence="6" id="KW-0808">Transferase</keyword>
<keyword evidence="9" id="KW-0418">Kinase</keyword>
<keyword evidence="5" id="KW-0597">Phosphoprotein</keyword>
<dbReference type="InterPro" id="IPR036890">
    <property type="entry name" value="HATPase_C_sf"/>
</dbReference>
<evidence type="ECO:0000256" key="9">
    <source>
        <dbReference type="ARBA" id="ARBA00022777"/>
    </source>
</evidence>
<dbReference type="InterPro" id="IPR003660">
    <property type="entry name" value="HAMP_dom"/>
</dbReference>
<proteinExistence type="predicted"/>
<dbReference type="PROSITE" id="PS50109">
    <property type="entry name" value="HIS_KIN"/>
    <property type="match status" value="1"/>
</dbReference>
<dbReference type="PANTHER" id="PTHR44936">
    <property type="entry name" value="SENSOR PROTEIN CREC"/>
    <property type="match status" value="1"/>
</dbReference>
<keyword evidence="10" id="KW-0067">ATP-binding</keyword>
<evidence type="ECO:0000256" key="8">
    <source>
        <dbReference type="ARBA" id="ARBA00022741"/>
    </source>
</evidence>
<dbReference type="Pfam" id="PF00672">
    <property type="entry name" value="HAMP"/>
    <property type="match status" value="1"/>
</dbReference>
<comment type="subcellular location">
    <subcellularLocation>
        <location evidence="2">Cell membrane</location>
        <topology evidence="2">Multi-pass membrane protein</topology>
    </subcellularLocation>
</comment>